<organism evidence="1 2">
    <name type="scientific">Pasteurella testudinis DSM 23072</name>
    <dbReference type="NCBI Taxonomy" id="1122938"/>
    <lineage>
        <taxon>Bacteria</taxon>
        <taxon>Pseudomonadati</taxon>
        <taxon>Pseudomonadota</taxon>
        <taxon>Gammaproteobacteria</taxon>
        <taxon>Pasteurellales</taxon>
        <taxon>Pasteurellaceae</taxon>
        <taxon>Pasteurella</taxon>
    </lineage>
</organism>
<dbReference type="AlphaFoldDB" id="A0A1W1UMN9"/>
<sequence>MSRYEQQGKNGQTLVLCLEKKEMQSGGFSTLNFSACHNDAKECSLSQVLEKNVAGKYLLSEKACKGILNRAEKRNRILPPLLKAALLNSNTQT</sequence>
<keyword evidence="2" id="KW-1185">Reference proteome</keyword>
<proteinExistence type="predicted"/>
<reference evidence="2" key="1">
    <citation type="submission" date="2017-04" db="EMBL/GenBank/DDBJ databases">
        <authorList>
            <person name="Varghese N."/>
            <person name="Submissions S."/>
        </authorList>
    </citation>
    <scope>NUCLEOTIDE SEQUENCE [LARGE SCALE GENOMIC DNA]</scope>
    <source>
        <strain evidence="2">DSM 23072</strain>
    </source>
</reference>
<evidence type="ECO:0000313" key="1">
    <source>
        <dbReference type="EMBL" id="SMB82340.1"/>
    </source>
</evidence>
<accession>A0A1W1UMN9</accession>
<dbReference type="STRING" id="1122938.SAMN05660772_02064"/>
<gene>
    <name evidence="1" type="ORF">SAMN05660772_02064</name>
</gene>
<name>A0A1W1UMN9_9PAST</name>
<dbReference type="Proteomes" id="UP000192408">
    <property type="component" value="Unassembled WGS sequence"/>
</dbReference>
<dbReference type="EMBL" id="FWWV01000009">
    <property type="protein sequence ID" value="SMB82340.1"/>
    <property type="molecule type" value="Genomic_DNA"/>
</dbReference>
<evidence type="ECO:0000313" key="2">
    <source>
        <dbReference type="Proteomes" id="UP000192408"/>
    </source>
</evidence>
<protein>
    <submittedName>
        <fullName evidence="1">Uncharacterized protein</fullName>
    </submittedName>
</protein>